<sequence>FGGLTALQDITFEVNRGEIYAIIGPNGAGKTTLFNCINGIYKPNEGAIRFKDRPINGLKPDHVARLGIARTFQNIELFNHMNTMENIMLGRHLHMQTGLFKGIAMWGKRSFAGKEEIEHRRKVEEIIDFLDLQAARNQLVGGLPYGIQKQIELGRALALEPELLLLDEPCAGMNAEEKQDMIFWVKDIQDELGITILLIEHDMNMVMDISDRILAINFGRMITEGIPEAVQKHPEVLKAYLGEEE</sequence>
<dbReference type="Pfam" id="PF00005">
    <property type="entry name" value="ABC_tran"/>
    <property type="match status" value="1"/>
</dbReference>
<keyword evidence="3" id="KW-0067">ATP-binding</keyword>
<dbReference type="PROSITE" id="PS50893">
    <property type="entry name" value="ABC_TRANSPORTER_2"/>
    <property type="match status" value="1"/>
</dbReference>
<keyword evidence="1" id="KW-0813">Transport</keyword>
<dbReference type="InterPro" id="IPR003439">
    <property type="entry name" value="ABC_transporter-like_ATP-bd"/>
</dbReference>
<dbReference type="GO" id="GO:0016887">
    <property type="term" value="F:ATP hydrolysis activity"/>
    <property type="evidence" value="ECO:0007669"/>
    <property type="project" value="InterPro"/>
</dbReference>
<dbReference type="InterPro" id="IPR032823">
    <property type="entry name" value="BCA_ABC_TP_C"/>
</dbReference>
<proteinExistence type="predicted"/>
<evidence type="ECO:0000256" key="3">
    <source>
        <dbReference type="ARBA" id="ARBA00022840"/>
    </source>
</evidence>
<dbReference type="FunFam" id="3.40.50.300:FF:000421">
    <property type="entry name" value="Branched-chain amino acid ABC transporter ATP-binding protein"/>
    <property type="match status" value="1"/>
</dbReference>
<protein>
    <recommendedName>
        <fullName evidence="4">ABC transporter domain-containing protein</fullName>
    </recommendedName>
</protein>
<dbReference type="EMBL" id="BART01025404">
    <property type="protein sequence ID" value="GAH00487.1"/>
    <property type="molecule type" value="Genomic_DNA"/>
</dbReference>
<dbReference type="InterPro" id="IPR027417">
    <property type="entry name" value="P-loop_NTPase"/>
</dbReference>
<dbReference type="Gene3D" id="3.40.50.300">
    <property type="entry name" value="P-loop containing nucleotide triphosphate hydrolases"/>
    <property type="match status" value="1"/>
</dbReference>
<accession>X1BZT4</accession>
<dbReference type="InterPro" id="IPR051120">
    <property type="entry name" value="ABC_AA/LPS_Transport"/>
</dbReference>
<dbReference type="GO" id="GO:0005524">
    <property type="term" value="F:ATP binding"/>
    <property type="evidence" value="ECO:0007669"/>
    <property type="project" value="UniProtKB-KW"/>
</dbReference>
<dbReference type="CDD" id="cd03219">
    <property type="entry name" value="ABC_Mj1267_LivG_branched"/>
    <property type="match status" value="1"/>
</dbReference>
<feature type="domain" description="ABC transporter" evidence="4">
    <location>
        <begin position="1"/>
        <end position="243"/>
    </location>
</feature>
<dbReference type="AlphaFoldDB" id="X1BZT4"/>
<feature type="non-terminal residue" evidence="5">
    <location>
        <position position="1"/>
    </location>
</feature>
<name>X1BZT4_9ZZZZ</name>
<evidence type="ECO:0000259" key="4">
    <source>
        <dbReference type="PROSITE" id="PS50893"/>
    </source>
</evidence>
<dbReference type="GO" id="GO:0005886">
    <property type="term" value="C:plasma membrane"/>
    <property type="evidence" value="ECO:0007669"/>
    <property type="project" value="TreeGrafter"/>
</dbReference>
<evidence type="ECO:0000256" key="1">
    <source>
        <dbReference type="ARBA" id="ARBA00022448"/>
    </source>
</evidence>
<dbReference type="PANTHER" id="PTHR45772:SF1">
    <property type="entry name" value="ABC TRANSPORTER ATP-BINDING PROTEIN"/>
    <property type="match status" value="1"/>
</dbReference>
<gene>
    <name evidence="5" type="ORF">S01H4_45606</name>
</gene>
<dbReference type="InterPro" id="IPR003593">
    <property type="entry name" value="AAA+_ATPase"/>
</dbReference>
<dbReference type="SMART" id="SM00382">
    <property type="entry name" value="AAA"/>
    <property type="match status" value="1"/>
</dbReference>
<comment type="caution">
    <text evidence="5">The sequence shown here is derived from an EMBL/GenBank/DDBJ whole genome shotgun (WGS) entry which is preliminary data.</text>
</comment>
<keyword evidence="2" id="KW-0547">Nucleotide-binding</keyword>
<reference evidence="5" key="1">
    <citation type="journal article" date="2014" name="Front. Microbiol.">
        <title>High frequency of phylogenetically diverse reductive dehalogenase-homologous genes in deep subseafloor sedimentary metagenomes.</title>
        <authorList>
            <person name="Kawai M."/>
            <person name="Futagami T."/>
            <person name="Toyoda A."/>
            <person name="Takaki Y."/>
            <person name="Nishi S."/>
            <person name="Hori S."/>
            <person name="Arai W."/>
            <person name="Tsubouchi T."/>
            <person name="Morono Y."/>
            <person name="Uchiyama I."/>
            <person name="Ito T."/>
            <person name="Fujiyama A."/>
            <person name="Inagaki F."/>
            <person name="Takami H."/>
        </authorList>
    </citation>
    <scope>NUCLEOTIDE SEQUENCE</scope>
    <source>
        <strain evidence="5">Expedition CK06-06</strain>
    </source>
</reference>
<dbReference type="PANTHER" id="PTHR45772">
    <property type="entry name" value="CONSERVED COMPONENT OF ABC TRANSPORTER FOR NATURAL AMINO ACIDS-RELATED"/>
    <property type="match status" value="1"/>
</dbReference>
<dbReference type="SUPFAM" id="SSF52540">
    <property type="entry name" value="P-loop containing nucleoside triphosphate hydrolases"/>
    <property type="match status" value="1"/>
</dbReference>
<organism evidence="5">
    <name type="scientific">marine sediment metagenome</name>
    <dbReference type="NCBI Taxonomy" id="412755"/>
    <lineage>
        <taxon>unclassified sequences</taxon>
        <taxon>metagenomes</taxon>
        <taxon>ecological metagenomes</taxon>
    </lineage>
</organism>
<dbReference type="Pfam" id="PF12399">
    <property type="entry name" value="BCA_ABC_TP_C"/>
    <property type="match status" value="1"/>
</dbReference>
<evidence type="ECO:0000256" key="2">
    <source>
        <dbReference type="ARBA" id="ARBA00022741"/>
    </source>
</evidence>
<evidence type="ECO:0000313" key="5">
    <source>
        <dbReference type="EMBL" id="GAH00487.1"/>
    </source>
</evidence>